<dbReference type="Proteomes" id="UP000314294">
    <property type="component" value="Unassembled WGS sequence"/>
</dbReference>
<dbReference type="InterPro" id="IPR032675">
    <property type="entry name" value="LRR_dom_sf"/>
</dbReference>
<dbReference type="GO" id="GO:0030318">
    <property type="term" value="P:melanocyte differentiation"/>
    <property type="evidence" value="ECO:0007669"/>
    <property type="project" value="TreeGrafter"/>
</dbReference>
<organism evidence="1 2">
    <name type="scientific">Liparis tanakae</name>
    <name type="common">Tanaka's snailfish</name>
    <dbReference type="NCBI Taxonomy" id="230148"/>
    <lineage>
        <taxon>Eukaryota</taxon>
        <taxon>Metazoa</taxon>
        <taxon>Chordata</taxon>
        <taxon>Craniata</taxon>
        <taxon>Vertebrata</taxon>
        <taxon>Euteleostomi</taxon>
        <taxon>Actinopterygii</taxon>
        <taxon>Neopterygii</taxon>
        <taxon>Teleostei</taxon>
        <taxon>Neoteleostei</taxon>
        <taxon>Acanthomorphata</taxon>
        <taxon>Eupercaria</taxon>
        <taxon>Perciformes</taxon>
        <taxon>Cottioidei</taxon>
        <taxon>Cottales</taxon>
        <taxon>Liparidae</taxon>
        <taxon>Liparis</taxon>
    </lineage>
</organism>
<protein>
    <submittedName>
        <fullName evidence="1">Leucine-rich repeat-containing protein C10orf11</fullName>
    </submittedName>
</protein>
<keyword evidence="2" id="KW-1185">Reference proteome</keyword>
<accession>A0A4Z2ILB2</accession>
<dbReference type="SUPFAM" id="SSF52058">
    <property type="entry name" value="L domain-like"/>
    <property type="match status" value="1"/>
</dbReference>
<reference evidence="1 2" key="1">
    <citation type="submission" date="2019-03" db="EMBL/GenBank/DDBJ databases">
        <title>First draft genome of Liparis tanakae, snailfish: a comprehensive survey of snailfish specific genes.</title>
        <authorList>
            <person name="Kim W."/>
            <person name="Song I."/>
            <person name="Jeong J.-H."/>
            <person name="Kim D."/>
            <person name="Kim S."/>
            <person name="Ryu S."/>
            <person name="Song J.Y."/>
            <person name="Lee S.K."/>
        </authorList>
    </citation>
    <scope>NUCLEOTIDE SEQUENCE [LARGE SCALE GENOMIC DNA]</scope>
    <source>
        <tissue evidence="1">Muscle</tissue>
    </source>
</reference>
<dbReference type="Gene3D" id="3.80.10.10">
    <property type="entry name" value="Ribonuclease Inhibitor"/>
    <property type="match status" value="1"/>
</dbReference>
<comment type="caution">
    <text evidence="1">The sequence shown here is derived from an EMBL/GenBank/DDBJ whole genome shotgun (WGS) entry which is preliminary data.</text>
</comment>
<dbReference type="EMBL" id="SRLO01000073">
    <property type="protein sequence ID" value="TNN78508.1"/>
    <property type="molecule type" value="Genomic_DNA"/>
</dbReference>
<evidence type="ECO:0000313" key="2">
    <source>
        <dbReference type="Proteomes" id="UP000314294"/>
    </source>
</evidence>
<sequence>MAVLWAQSRYREDGSVASALKEPGLTSNAACLASLMMSLAGLKMFTVLEELVVDNNLLGNDLLLPRLPKLHTLTALLEHLADVTPSLVYLSLLGNEACPNQLVSPDKDEDDYQRYRYFVLHKLPQLKFLDTRKVTQKEMMEAQARGAFMKVVRPKSEARPPLCHGAHIMLPKPWVKLAMQEGITSQRFACQLATSVKNRVLGNPRDELSCAGPDFHHTCAKNPLILSSLPDSLFVPSATDSQARQAQASAESCWLFLSPLIGRRQLRRQPLSVCEIAALARWPLSLIIRRMKRSKKKGFVKARAPCAAATELSSSPRGNGGPIISKAPDTLNLTADVARHYLLQQRRSRCVCSLLNV</sequence>
<evidence type="ECO:0000313" key="1">
    <source>
        <dbReference type="EMBL" id="TNN78508.1"/>
    </source>
</evidence>
<dbReference type="PANTHER" id="PTHR46282">
    <property type="entry name" value="LEUCINE-RICH MELANOCYTE DIFFERENTIATION-ASSOCIATED PROTEIN"/>
    <property type="match status" value="1"/>
</dbReference>
<gene>
    <name evidence="1" type="primary">CJ011_1</name>
    <name evidence="1" type="ORF">EYF80_011291</name>
</gene>
<proteinExistence type="predicted"/>
<dbReference type="PANTHER" id="PTHR46282:SF2">
    <property type="entry name" value="LEUCINE-RICH MELANOCYTE DIFFERENTIATION-ASSOCIATED PROTEIN"/>
    <property type="match status" value="1"/>
</dbReference>
<dbReference type="OrthoDB" id="272149at2759"/>
<dbReference type="AlphaFoldDB" id="A0A4Z2ILB2"/>
<dbReference type="InterPro" id="IPR043313">
    <property type="entry name" value="LRMDA"/>
</dbReference>
<name>A0A4Z2ILB2_9TELE</name>